<proteinExistence type="predicted"/>
<reference evidence="2 3" key="1">
    <citation type="journal article" date="2006" name="Nat. Genet.">
        <title>The multidrug-resistant human pathogen Clostridium difficile has a highly mobile, mosaic genome.</title>
        <authorList>
            <person name="Sebaihia M."/>
            <person name="Wren B.W."/>
            <person name="Mullany P."/>
            <person name="Fairweather N.F."/>
            <person name="Minton N."/>
            <person name="Stabler R."/>
            <person name="Thomson N.R."/>
            <person name="Roberts A.P."/>
            <person name="Cerdeno-Tarraga A.M."/>
            <person name="Wang H."/>
            <person name="Holden M.T.G."/>
            <person name="Wright A."/>
            <person name="Churcher C."/>
            <person name="Quail M.A."/>
            <person name="Baker S."/>
            <person name="Bason N."/>
            <person name="Brooks K."/>
            <person name="Chillingworth T."/>
            <person name="Cronin A."/>
            <person name="Davis P."/>
            <person name="Dowd L."/>
            <person name="Fraser A."/>
            <person name="Feltwell T."/>
            <person name="Hance Z."/>
            <person name="Holroyd S."/>
            <person name="Jagels K."/>
            <person name="Moule S."/>
            <person name="Mungall K."/>
            <person name="Price C."/>
            <person name="Rabbinowitsch R."/>
            <person name="Sharp S."/>
            <person name="Simmonds M."/>
            <person name="Steven K."/>
            <person name="Unwin L."/>
            <person name="Whithead S."/>
            <person name="Dupuy B."/>
            <person name="Dougan G."/>
            <person name="Barrell B.and.Parkhill.J."/>
        </authorList>
    </citation>
    <scope>NUCLEOTIDE SEQUENCE [LARGE SCALE GENOMIC DNA]</scope>
    <source>
        <strain evidence="2 3">630</strain>
    </source>
</reference>
<feature type="transmembrane region" description="Helical" evidence="1">
    <location>
        <begin position="152"/>
        <end position="168"/>
    </location>
</feature>
<dbReference type="AlphaFoldDB" id="Q181W2"/>
<dbReference type="Proteomes" id="UP000001978">
    <property type="component" value="Chromosome"/>
</dbReference>
<dbReference type="BioCyc" id="PDIF272563:G12WB-2528-MONOMER"/>
<dbReference type="OrthoDB" id="154912at2"/>
<dbReference type="Pfam" id="PF19700">
    <property type="entry name" value="DUF6198"/>
    <property type="match status" value="1"/>
</dbReference>
<dbReference type="PANTHER" id="PTHR40078:SF1">
    <property type="entry name" value="INTEGRAL MEMBRANE PROTEIN"/>
    <property type="match status" value="1"/>
</dbReference>
<dbReference type="PhylomeDB" id="Q181W2"/>
<accession>Q181W2</accession>
<protein>
    <submittedName>
        <fullName evidence="2">Membrane protein</fullName>
    </submittedName>
</protein>
<dbReference type="EMBL" id="AM180355">
    <property type="protein sequence ID" value="CAJ69263.1"/>
    <property type="molecule type" value="Genomic_DNA"/>
</dbReference>
<organism evidence="2 3">
    <name type="scientific">Clostridioides difficile (strain 630)</name>
    <name type="common">Peptoclostridium difficile</name>
    <dbReference type="NCBI Taxonomy" id="272563"/>
    <lineage>
        <taxon>Bacteria</taxon>
        <taxon>Bacillati</taxon>
        <taxon>Bacillota</taxon>
        <taxon>Clostridia</taxon>
        <taxon>Peptostreptococcales</taxon>
        <taxon>Peptostreptococcaceae</taxon>
        <taxon>Clostridioides</taxon>
    </lineage>
</organism>
<gene>
    <name evidence="2" type="ordered locus">CD630_23780</name>
</gene>
<dbReference type="PANTHER" id="PTHR40078">
    <property type="entry name" value="INTEGRAL MEMBRANE PROTEIN-RELATED"/>
    <property type="match status" value="1"/>
</dbReference>
<feature type="transmembrane region" description="Helical" evidence="1">
    <location>
        <begin position="174"/>
        <end position="194"/>
    </location>
</feature>
<dbReference type="KEGG" id="cdf:CD630_23780"/>
<dbReference type="EnsemblBacteria" id="CAJ69263">
    <property type="protein sequence ID" value="CAJ69263"/>
    <property type="gene ID" value="CD630_23780"/>
</dbReference>
<dbReference type="eggNOG" id="COG2364">
    <property type="taxonomic scope" value="Bacteria"/>
</dbReference>
<sequence length="234" mass="25620">MMGKISLKSMIRLFSGFFIFAISSVLMINAHVGLMPWDVLHQGLSIKLGITIGQASIMVGVVIVILDAVFGENIGWGTLLNMTFIGIFIDLVIFSGVIPHASNTYIGVFMVVIGIILAAIASFLYLGVCLGSGPRDGLMIALQKKTNKSVRLVRTILEILALVVGWLLGGSVGIGTLVSALGLGYVLQIVFRIFKFDTKLLKHRFIIDDIREWKEKKSNEHKCKSSIVIKNEQN</sequence>
<keyword evidence="1" id="KW-0472">Membrane</keyword>
<keyword evidence="1" id="KW-1133">Transmembrane helix</keyword>
<feature type="transmembrane region" description="Helical" evidence="1">
    <location>
        <begin position="78"/>
        <end position="98"/>
    </location>
</feature>
<dbReference type="STRING" id="272563.CD630_23780"/>
<feature type="transmembrane region" description="Helical" evidence="1">
    <location>
        <begin position="12"/>
        <end position="32"/>
    </location>
</feature>
<evidence type="ECO:0000313" key="2">
    <source>
        <dbReference type="EMBL" id="CAJ69263.1"/>
    </source>
</evidence>
<dbReference type="PATRIC" id="fig|272563.8.peg.2495"/>
<keyword evidence="1" id="KW-0812">Transmembrane</keyword>
<dbReference type="InterPro" id="IPR038750">
    <property type="entry name" value="YczE/YyaS-like"/>
</dbReference>
<name>Q181W2_CLOD6</name>
<evidence type="ECO:0000256" key="1">
    <source>
        <dbReference type="SAM" id="Phobius"/>
    </source>
</evidence>
<feature type="transmembrane region" description="Helical" evidence="1">
    <location>
        <begin position="44"/>
        <end position="66"/>
    </location>
</feature>
<evidence type="ECO:0000313" key="3">
    <source>
        <dbReference type="Proteomes" id="UP000001978"/>
    </source>
</evidence>
<feature type="transmembrane region" description="Helical" evidence="1">
    <location>
        <begin position="104"/>
        <end position="131"/>
    </location>
</feature>